<sequence length="262" mass="28766">MQHRIPVPSYDDISILYEDNHILAVIKPPGVPSQEDESGAPDMLTLLKADLKERYSKPGNVYLGLVHRLDRPVGGIMLFAKTSKAASRLSESVRSRSFHKCYAAVTDGIPADKSARLVHHLRKDSKTNTVQANNRPGPDTKEAVLDYTAVAANKEHRSALIAVRLHTGRPHQIRVQMAAVGAPLAGDRKYGRPAGRTSSDAVPQDIALWSAFIGVSHPVSKEWMTFRAAPPPTGIWAAWSSVELELACTRYMNEGDERLSDD</sequence>
<protein>
    <recommendedName>
        <fullName evidence="3">RNA pseudouridylate synthase</fullName>
    </recommendedName>
    <alternativeName>
        <fullName evidence="4">RNA-uridine isomerase</fullName>
    </alternativeName>
</protein>
<dbReference type="InterPro" id="IPR020103">
    <property type="entry name" value="PsdUridine_synth_cat_dom_sf"/>
</dbReference>
<dbReference type="CDD" id="cd02869">
    <property type="entry name" value="PseudoU_synth_RluA_like"/>
    <property type="match status" value="1"/>
</dbReference>
<gene>
    <name evidence="6" type="ORF">DNH61_23600</name>
</gene>
<dbReference type="Gene3D" id="3.30.2350.10">
    <property type="entry name" value="Pseudouridine synthase"/>
    <property type="match status" value="1"/>
</dbReference>
<comment type="catalytic activity">
    <reaction evidence="1">
        <text>a uridine in RNA = a pseudouridine in RNA</text>
        <dbReference type="Rhea" id="RHEA:48348"/>
        <dbReference type="Rhea" id="RHEA-COMP:12068"/>
        <dbReference type="Rhea" id="RHEA-COMP:12069"/>
        <dbReference type="ChEBI" id="CHEBI:65314"/>
        <dbReference type="ChEBI" id="CHEBI:65315"/>
    </reaction>
</comment>
<organism evidence="6 7">
    <name type="scientific">Paenibacillus sambharensis</name>
    <dbReference type="NCBI Taxonomy" id="1803190"/>
    <lineage>
        <taxon>Bacteria</taxon>
        <taxon>Bacillati</taxon>
        <taxon>Bacillota</taxon>
        <taxon>Bacilli</taxon>
        <taxon>Bacillales</taxon>
        <taxon>Paenibacillaceae</taxon>
        <taxon>Paenibacillus</taxon>
    </lineage>
</organism>
<reference evidence="6 7" key="1">
    <citation type="submission" date="2018-06" db="EMBL/GenBank/DDBJ databases">
        <title>Paenibacillus imtechensis sp. nov.</title>
        <authorList>
            <person name="Pinnaka A.K."/>
            <person name="Singh H."/>
            <person name="Kaur M."/>
        </authorList>
    </citation>
    <scope>NUCLEOTIDE SEQUENCE [LARGE SCALE GENOMIC DNA]</scope>
    <source>
        <strain evidence="6 7">SMB1</strain>
    </source>
</reference>
<name>A0A2W1L2N6_9BACL</name>
<dbReference type="InterPro" id="IPR006145">
    <property type="entry name" value="PsdUridine_synth_RsuA/RluA"/>
</dbReference>
<dbReference type="GO" id="GO:0003723">
    <property type="term" value="F:RNA binding"/>
    <property type="evidence" value="ECO:0007669"/>
    <property type="project" value="InterPro"/>
</dbReference>
<proteinExistence type="inferred from homology"/>
<comment type="similarity">
    <text evidence="2">Belongs to the pseudouridine synthase RluA family.</text>
</comment>
<feature type="domain" description="Pseudouridine synthase RsuA/RluA-like" evidence="5">
    <location>
        <begin position="21"/>
        <end position="179"/>
    </location>
</feature>
<dbReference type="InterPro" id="IPR050188">
    <property type="entry name" value="RluA_PseudoU_synthase"/>
</dbReference>
<evidence type="ECO:0000256" key="4">
    <source>
        <dbReference type="ARBA" id="ARBA00033164"/>
    </source>
</evidence>
<evidence type="ECO:0000256" key="3">
    <source>
        <dbReference type="ARBA" id="ARBA00031870"/>
    </source>
</evidence>
<dbReference type="EMBL" id="QKRB01000057">
    <property type="protein sequence ID" value="PZD93606.1"/>
    <property type="molecule type" value="Genomic_DNA"/>
</dbReference>
<evidence type="ECO:0000256" key="1">
    <source>
        <dbReference type="ARBA" id="ARBA00000073"/>
    </source>
</evidence>
<dbReference type="PANTHER" id="PTHR21600:SF87">
    <property type="entry name" value="RNA PSEUDOURIDYLATE SYNTHASE DOMAIN-CONTAINING PROTEIN 1"/>
    <property type="match status" value="1"/>
</dbReference>
<dbReference type="Pfam" id="PF00849">
    <property type="entry name" value="PseudoU_synth_2"/>
    <property type="match status" value="1"/>
</dbReference>
<dbReference type="AlphaFoldDB" id="A0A2W1L2N6"/>
<keyword evidence="7" id="KW-1185">Reference proteome</keyword>
<dbReference type="Proteomes" id="UP000249522">
    <property type="component" value="Unassembled WGS sequence"/>
</dbReference>
<evidence type="ECO:0000259" key="5">
    <source>
        <dbReference type="Pfam" id="PF00849"/>
    </source>
</evidence>
<comment type="caution">
    <text evidence="6">The sequence shown here is derived from an EMBL/GenBank/DDBJ whole genome shotgun (WGS) entry which is preliminary data.</text>
</comment>
<dbReference type="GO" id="GO:0000455">
    <property type="term" value="P:enzyme-directed rRNA pseudouridine synthesis"/>
    <property type="evidence" value="ECO:0007669"/>
    <property type="project" value="TreeGrafter"/>
</dbReference>
<dbReference type="PANTHER" id="PTHR21600">
    <property type="entry name" value="MITOCHONDRIAL RNA PSEUDOURIDINE SYNTHASE"/>
    <property type="match status" value="1"/>
</dbReference>
<evidence type="ECO:0000313" key="7">
    <source>
        <dbReference type="Proteomes" id="UP000249522"/>
    </source>
</evidence>
<dbReference type="OrthoDB" id="9773999at2"/>
<dbReference type="GO" id="GO:0009982">
    <property type="term" value="F:pseudouridine synthase activity"/>
    <property type="evidence" value="ECO:0007669"/>
    <property type="project" value="InterPro"/>
</dbReference>
<evidence type="ECO:0000256" key="2">
    <source>
        <dbReference type="ARBA" id="ARBA00010876"/>
    </source>
</evidence>
<evidence type="ECO:0000313" key="6">
    <source>
        <dbReference type="EMBL" id="PZD93606.1"/>
    </source>
</evidence>
<dbReference type="RefSeq" id="WP_111149275.1">
    <property type="nucleotide sequence ID" value="NZ_QKRB01000057.1"/>
</dbReference>
<dbReference type="SUPFAM" id="SSF55120">
    <property type="entry name" value="Pseudouridine synthase"/>
    <property type="match status" value="1"/>
</dbReference>
<accession>A0A2W1L2N6</accession>
<dbReference type="GO" id="GO:0140098">
    <property type="term" value="F:catalytic activity, acting on RNA"/>
    <property type="evidence" value="ECO:0007669"/>
    <property type="project" value="UniProtKB-ARBA"/>
</dbReference>